<accession>A0A0F9EAH7</accession>
<dbReference type="EMBL" id="LAZR01035684">
    <property type="protein sequence ID" value="KKL26856.1"/>
    <property type="molecule type" value="Genomic_DNA"/>
</dbReference>
<evidence type="ECO:0000313" key="1">
    <source>
        <dbReference type="EMBL" id="KKL26856.1"/>
    </source>
</evidence>
<dbReference type="AlphaFoldDB" id="A0A0F9EAH7"/>
<protein>
    <submittedName>
        <fullName evidence="1">Uncharacterized protein</fullName>
    </submittedName>
</protein>
<sequence>MEKLTNYKYESEFGKYICERTKIDKGIYGFKIFSGEEILFEEEKINAR</sequence>
<organism evidence="1">
    <name type="scientific">marine sediment metagenome</name>
    <dbReference type="NCBI Taxonomy" id="412755"/>
    <lineage>
        <taxon>unclassified sequences</taxon>
        <taxon>metagenomes</taxon>
        <taxon>ecological metagenomes</taxon>
    </lineage>
</organism>
<name>A0A0F9EAH7_9ZZZZ</name>
<proteinExistence type="predicted"/>
<comment type="caution">
    <text evidence="1">The sequence shown here is derived from an EMBL/GenBank/DDBJ whole genome shotgun (WGS) entry which is preliminary data.</text>
</comment>
<reference evidence="1" key="1">
    <citation type="journal article" date="2015" name="Nature">
        <title>Complex archaea that bridge the gap between prokaryotes and eukaryotes.</title>
        <authorList>
            <person name="Spang A."/>
            <person name="Saw J.H."/>
            <person name="Jorgensen S.L."/>
            <person name="Zaremba-Niedzwiedzka K."/>
            <person name="Martijn J."/>
            <person name="Lind A.E."/>
            <person name="van Eijk R."/>
            <person name="Schleper C."/>
            <person name="Guy L."/>
            <person name="Ettema T.J."/>
        </authorList>
    </citation>
    <scope>NUCLEOTIDE SEQUENCE</scope>
</reference>
<gene>
    <name evidence="1" type="ORF">LCGC14_2391010</name>
</gene>